<sequence>MSSRSSLRFRRSRLGTKYPVPVFPHHGITHSVATYVPAILTVHRQPDPRRGDTTRHAIARWNSAQSHMTAVLGRGSRYQSGCFLRPSIEVFLINNITLVLIPVYKVIALRHAVHIGPS</sequence>
<reference evidence="1" key="1">
    <citation type="submission" date="2023-11" db="EMBL/GenBank/DDBJ databases">
        <authorList>
            <person name="De Vega J J."/>
            <person name="De Vega J J."/>
        </authorList>
    </citation>
    <scope>NUCLEOTIDE SEQUENCE</scope>
</reference>
<dbReference type="AlphaFoldDB" id="A0AAD2Q5T1"/>
<accession>A0AAD2Q5T1</accession>
<name>A0AAD2Q5T1_9AGAR</name>
<organism evidence="1 3">
    <name type="scientific">Mycena citricolor</name>
    <dbReference type="NCBI Taxonomy" id="2018698"/>
    <lineage>
        <taxon>Eukaryota</taxon>
        <taxon>Fungi</taxon>
        <taxon>Dikarya</taxon>
        <taxon>Basidiomycota</taxon>
        <taxon>Agaricomycotina</taxon>
        <taxon>Agaricomycetes</taxon>
        <taxon>Agaricomycetidae</taxon>
        <taxon>Agaricales</taxon>
        <taxon>Marasmiineae</taxon>
        <taxon>Mycenaceae</taxon>
        <taxon>Mycena</taxon>
    </lineage>
</organism>
<comment type="caution">
    <text evidence="1">The sequence shown here is derived from an EMBL/GenBank/DDBJ whole genome shotgun (WGS) entry which is preliminary data.</text>
</comment>
<evidence type="ECO:0000313" key="3">
    <source>
        <dbReference type="Proteomes" id="UP001295794"/>
    </source>
</evidence>
<dbReference type="Proteomes" id="UP001295794">
    <property type="component" value="Unassembled WGS sequence"/>
</dbReference>
<evidence type="ECO:0000313" key="2">
    <source>
        <dbReference type="EMBL" id="CAK5278907.1"/>
    </source>
</evidence>
<protein>
    <submittedName>
        <fullName evidence="1">Uncharacterized protein</fullName>
    </submittedName>
</protein>
<dbReference type="EMBL" id="CAVNYO010000431">
    <property type="protein sequence ID" value="CAK5278907.1"/>
    <property type="molecule type" value="Genomic_DNA"/>
</dbReference>
<gene>
    <name evidence="1" type="ORF">MYCIT1_LOCUS28569</name>
    <name evidence="2" type="ORF">MYCIT1_LOCUS28599</name>
</gene>
<dbReference type="EMBL" id="CAVNYO010000430">
    <property type="protein sequence ID" value="CAK5278890.1"/>
    <property type="molecule type" value="Genomic_DNA"/>
</dbReference>
<keyword evidence="3" id="KW-1185">Reference proteome</keyword>
<evidence type="ECO:0000313" key="1">
    <source>
        <dbReference type="EMBL" id="CAK5278890.1"/>
    </source>
</evidence>
<proteinExistence type="predicted"/>